<evidence type="ECO:0000256" key="2">
    <source>
        <dbReference type="ARBA" id="ARBA00022434"/>
    </source>
</evidence>
<evidence type="ECO:0000256" key="7">
    <source>
        <dbReference type="ARBA" id="ARBA00047045"/>
    </source>
</evidence>
<dbReference type="PANTHER" id="PTHR11431:SF47">
    <property type="entry name" value="FERRITIN LIGHT CHAIN"/>
    <property type="match status" value="1"/>
</dbReference>
<keyword evidence="3 8" id="KW-0479">Metal-binding</keyword>
<evidence type="ECO:0000256" key="3">
    <source>
        <dbReference type="ARBA" id="ARBA00022723"/>
    </source>
</evidence>
<reference evidence="11 12" key="1">
    <citation type="submission" date="2019-11" db="EMBL/GenBank/DDBJ databases">
        <authorList>
            <person name="Yang C."/>
            <person name="Li F."/>
        </authorList>
    </citation>
    <scope>NUCLEOTIDE SEQUENCE [LARGE SCALE GENOMIC DNA]</scope>
    <source>
        <strain evidence="11">KB4526</strain>
        <tissue evidence="11">Muscle</tissue>
    </source>
</reference>
<dbReference type="PANTHER" id="PTHR11431">
    <property type="entry name" value="FERRITIN"/>
    <property type="match status" value="1"/>
</dbReference>
<keyword evidence="4 8" id="KW-0408">Iron</keyword>
<dbReference type="Gene3D" id="1.20.1260.10">
    <property type="match status" value="1"/>
</dbReference>
<dbReference type="Pfam" id="PF00210">
    <property type="entry name" value="Ferritin"/>
    <property type="match status" value="1"/>
</dbReference>
<sequence>LAVEKCKGAVHLLKMENQCRGHVLFRDMQKPSQDEWGNTLEAKEAALILEKNLNQGLSDLYALSSAHGHHHLRDFLENHFLNEEVPIKKMGNHLTTFSRLAGHQAGKGEHLFKRLTLKHD</sequence>
<dbReference type="GO" id="GO:0006826">
    <property type="term" value="P:iron ion transport"/>
    <property type="evidence" value="ECO:0007669"/>
    <property type="project" value="InterPro"/>
</dbReference>
<evidence type="ECO:0000256" key="9">
    <source>
        <dbReference type="RuleBase" id="RU361145"/>
    </source>
</evidence>
<evidence type="ECO:0000256" key="1">
    <source>
        <dbReference type="ARBA" id="ARBA00007513"/>
    </source>
</evidence>
<dbReference type="GO" id="GO:0044754">
    <property type="term" value="C:autolysosome"/>
    <property type="evidence" value="ECO:0007669"/>
    <property type="project" value="UniProtKB-SubCell"/>
</dbReference>
<dbReference type="GO" id="GO:0008199">
    <property type="term" value="F:ferric iron binding"/>
    <property type="evidence" value="ECO:0007669"/>
    <property type="project" value="InterPro"/>
</dbReference>
<accession>A0A6G1AXF0</accession>
<dbReference type="GO" id="GO:0006879">
    <property type="term" value="P:intracellular iron ion homeostasis"/>
    <property type="evidence" value="ECO:0007669"/>
    <property type="project" value="UniProtKB-KW"/>
</dbReference>
<dbReference type="EMBL" id="VOAJ01003281">
    <property type="protein sequence ID" value="KAF0880207.1"/>
    <property type="molecule type" value="Genomic_DNA"/>
</dbReference>
<dbReference type="AlphaFoldDB" id="A0A6G1AXF0"/>
<protein>
    <recommendedName>
        <fullName evidence="9">Ferritin</fullName>
    </recommendedName>
</protein>
<organism evidence="11 12">
    <name type="scientific">Crocuta crocuta</name>
    <name type="common">Spotted hyena</name>
    <dbReference type="NCBI Taxonomy" id="9678"/>
    <lineage>
        <taxon>Eukaryota</taxon>
        <taxon>Metazoa</taxon>
        <taxon>Chordata</taxon>
        <taxon>Craniata</taxon>
        <taxon>Vertebrata</taxon>
        <taxon>Euteleostomi</taxon>
        <taxon>Mammalia</taxon>
        <taxon>Eutheria</taxon>
        <taxon>Laurasiatheria</taxon>
        <taxon>Carnivora</taxon>
        <taxon>Feliformia</taxon>
        <taxon>Hyaenidae</taxon>
        <taxon>Crocuta</taxon>
    </lineage>
</organism>
<dbReference type="InterPro" id="IPR012347">
    <property type="entry name" value="Ferritin-like"/>
</dbReference>
<evidence type="ECO:0000256" key="6">
    <source>
        <dbReference type="ARBA" id="ARBA00045578"/>
    </source>
</evidence>
<dbReference type="InterPro" id="IPR009040">
    <property type="entry name" value="Ferritin-like_diiron"/>
</dbReference>
<evidence type="ECO:0000256" key="8">
    <source>
        <dbReference type="PIRSR" id="PIRSR601519-1"/>
    </source>
</evidence>
<feature type="domain" description="Ferritin-like diiron" evidence="10">
    <location>
        <begin position="1"/>
        <end position="101"/>
    </location>
</feature>
<evidence type="ECO:0000313" key="12">
    <source>
        <dbReference type="Proteomes" id="UP000475037"/>
    </source>
</evidence>
<comment type="similarity">
    <text evidence="1 9">Belongs to the ferritin family.</text>
</comment>
<keyword evidence="12" id="KW-1185">Reference proteome</keyword>
<feature type="non-terminal residue" evidence="11">
    <location>
        <position position="120"/>
    </location>
</feature>
<proteinExistence type="inferred from homology"/>
<keyword evidence="2 9" id="KW-0409">Iron storage</keyword>
<dbReference type="InterPro" id="IPR009078">
    <property type="entry name" value="Ferritin-like_SF"/>
</dbReference>
<dbReference type="GO" id="GO:0008198">
    <property type="term" value="F:ferrous iron binding"/>
    <property type="evidence" value="ECO:0007669"/>
    <property type="project" value="TreeGrafter"/>
</dbReference>
<dbReference type="InterPro" id="IPR001519">
    <property type="entry name" value="Ferritin"/>
</dbReference>
<comment type="subunit">
    <text evidence="7">Oligomer of 24 subunits. There are two types of subunits: L (light) chain and H (heavy) chain. The major chain can be light or heavy, depending on the species and tissue type. The functional molecule forms a roughly spherical shell with a diameter of 12 nm and contains a central cavity into which the insoluble mineral iron core is deposited. Interacts with NCOA4.</text>
</comment>
<evidence type="ECO:0000256" key="5">
    <source>
        <dbReference type="ARBA" id="ARBA00044942"/>
    </source>
</evidence>
<feature type="binding site" evidence="8">
    <location>
        <position position="50"/>
    </location>
    <ligand>
        <name>Fe cation</name>
        <dbReference type="ChEBI" id="CHEBI:24875"/>
        <label>1</label>
    </ligand>
</feature>
<dbReference type="SUPFAM" id="SSF47240">
    <property type="entry name" value="Ferritin-like"/>
    <property type="match status" value="1"/>
</dbReference>
<feature type="non-terminal residue" evidence="11">
    <location>
        <position position="1"/>
    </location>
</feature>
<comment type="function">
    <text evidence="6">Stores iron in a soluble, non-toxic, readily available form. Important for iron homeostasis. Iron is taken up in the ferrous form and deposited as ferric hydroxides after oxidation. Also plays a role in delivery of iron to cells. Mediates iron uptake in capsule cells of the developing kidney. Delivery to lysosomes by the cargo receptor NCOA4 for autophagic degradation and release or iron.</text>
</comment>
<comment type="subcellular location">
    <subcellularLocation>
        <location evidence="5">Autolysosome</location>
    </subcellularLocation>
</comment>
<evidence type="ECO:0000313" key="11">
    <source>
        <dbReference type="EMBL" id="KAF0880207.1"/>
    </source>
</evidence>
<dbReference type="Proteomes" id="UP000475037">
    <property type="component" value="Unassembled WGS sequence"/>
</dbReference>
<dbReference type="PROSITE" id="PS50905">
    <property type="entry name" value="FERRITIN_LIKE"/>
    <property type="match status" value="1"/>
</dbReference>
<gene>
    <name evidence="11" type="primary">Ftl_0</name>
    <name evidence="11" type="ORF">FOF47_R04341</name>
</gene>
<evidence type="ECO:0000259" key="10">
    <source>
        <dbReference type="PROSITE" id="PS50905"/>
    </source>
</evidence>
<evidence type="ECO:0000256" key="4">
    <source>
        <dbReference type="ARBA" id="ARBA00023004"/>
    </source>
</evidence>
<comment type="caution">
    <text evidence="11">The sequence shown here is derived from an EMBL/GenBank/DDBJ whole genome shotgun (WGS) entry which is preliminary data.</text>
</comment>
<name>A0A6G1AXF0_CROCR</name>
<dbReference type="InterPro" id="IPR008331">
    <property type="entry name" value="Ferritin_DPS_dom"/>
</dbReference>